<gene>
    <name evidence="1" type="ORF">NO357_11340</name>
</gene>
<reference evidence="1" key="1">
    <citation type="submission" date="2022-07" db="EMBL/GenBank/DDBJ databases">
        <authorList>
            <person name="Otstavnykh N."/>
            <person name="Isaeva M."/>
            <person name="Bystritskaya E."/>
        </authorList>
    </citation>
    <scope>NUCLEOTIDE SEQUENCE</scope>
    <source>
        <strain evidence="1">KCTC 52189</strain>
    </source>
</reference>
<protein>
    <submittedName>
        <fullName evidence="1">Uncharacterized protein</fullName>
    </submittedName>
</protein>
<organism evidence="1 2">
    <name type="scientific">Marimonas arenosa</name>
    <dbReference type="NCBI Taxonomy" id="1795305"/>
    <lineage>
        <taxon>Bacteria</taxon>
        <taxon>Pseudomonadati</taxon>
        <taxon>Pseudomonadota</taxon>
        <taxon>Alphaproteobacteria</taxon>
        <taxon>Rhodobacterales</taxon>
        <taxon>Paracoccaceae</taxon>
        <taxon>Marimonas</taxon>
    </lineage>
</organism>
<comment type="caution">
    <text evidence="1">The sequence shown here is derived from an EMBL/GenBank/DDBJ whole genome shotgun (WGS) entry which is preliminary data.</text>
</comment>
<keyword evidence="2" id="KW-1185">Reference proteome</keyword>
<accession>A0AAE3WF47</accession>
<reference evidence="1" key="2">
    <citation type="submission" date="2023-02" db="EMBL/GenBank/DDBJ databases">
        <title>'Rhodoalgimonas zhirmunskyi' gen. nov., isolated from a red alga.</title>
        <authorList>
            <person name="Nedashkovskaya O.I."/>
            <person name="Otstavnykh N.Y."/>
            <person name="Bystritskaya E.P."/>
            <person name="Balabanova L.A."/>
            <person name="Isaeva M.P."/>
        </authorList>
    </citation>
    <scope>NUCLEOTIDE SEQUENCE</scope>
    <source>
        <strain evidence="1">KCTC 52189</strain>
    </source>
</reference>
<evidence type="ECO:0000313" key="1">
    <source>
        <dbReference type="EMBL" id="MDQ2090493.1"/>
    </source>
</evidence>
<dbReference type="RefSeq" id="WP_306735772.1">
    <property type="nucleotide sequence ID" value="NZ_JANHAX010000003.1"/>
</dbReference>
<dbReference type="Proteomes" id="UP001226762">
    <property type="component" value="Unassembled WGS sequence"/>
</dbReference>
<name>A0AAE3WF47_9RHOB</name>
<evidence type="ECO:0000313" key="2">
    <source>
        <dbReference type="Proteomes" id="UP001226762"/>
    </source>
</evidence>
<sequence length="382" mass="44092">MTDITDRRDDITGDRDQVGLTDTFASRRYFRKFEKITEHLTHVAAQMQAEGQLSAREVEVMTRYVVAIGYTFQALSMKYLMVGRDTGRHFGALEMDRVESGFPVFQELLVMANDAAQAARHLENMPTVQALKEQMVRKILGDRELPTKLQYALSQRLYYQELMKGELFWARNDPDIQWISGEAPRTRFLVYWAVYDSLVNLPTIYLMEVEDTGRTALPLDERRWPEVQSHLMAQSVGGLKLVTIAKGFDEDFDDLHPKLLKRIHVGPMYSHAFTRQTGPLREVLRDARAPEGQDWALAWTIEELESERVTEERTGWFSTVEREVFALDPFSGRGVDTGATRTERAIILPQRPYQVLEERRPPGFVNVRKFVVSPQGRVLSYR</sequence>
<proteinExistence type="predicted"/>
<dbReference type="EMBL" id="JANHAX010000003">
    <property type="protein sequence ID" value="MDQ2090493.1"/>
    <property type="molecule type" value="Genomic_DNA"/>
</dbReference>
<dbReference type="AlphaFoldDB" id="A0AAE3WF47"/>